<evidence type="ECO:0000313" key="4">
    <source>
        <dbReference type="Proteomes" id="UP000321685"/>
    </source>
</evidence>
<dbReference type="Proteomes" id="UP000321685">
    <property type="component" value="Unassembled WGS sequence"/>
</dbReference>
<gene>
    <name evidence="3" type="ORF">PSU4_19970</name>
</gene>
<feature type="region of interest" description="Disordered" evidence="1">
    <location>
        <begin position="59"/>
        <end position="87"/>
    </location>
</feature>
<dbReference type="EMBL" id="BJVJ01000015">
    <property type="protein sequence ID" value="GEL23043.1"/>
    <property type="molecule type" value="Genomic_DNA"/>
</dbReference>
<keyword evidence="4" id="KW-1185">Reference proteome</keyword>
<reference evidence="3 4" key="1">
    <citation type="submission" date="2019-07" db="EMBL/GenBank/DDBJ databases">
        <title>Whole genome shotgun sequence of Pseudonocardia sulfidoxydans NBRC 16205.</title>
        <authorList>
            <person name="Hosoyama A."/>
            <person name="Uohara A."/>
            <person name="Ohji S."/>
            <person name="Ichikawa N."/>
        </authorList>
    </citation>
    <scope>NUCLEOTIDE SEQUENCE [LARGE SCALE GENOMIC DNA]</scope>
    <source>
        <strain evidence="3 4">NBRC 16205</strain>
    </source>
</reference>
<evidence type="ECO:0000313" key="3">
    <source>
        <dbReference type="EMBL" id="GEL23043.1"/>
    </source>
</evidence>
<dbReference type="AlphaFoldDB" id="A0A511DF56"/>
<comment type="caution">
    <text evidence="3">The sequence shown here is derived from an EMBL/GenBank/DDBJ whole genome shotgun (WGS) entry which is preliminary data.</text>
</comment>
<accession>A0A511DF56</accession>
<feature type="compositionally biased region" description="Low complexity" evidence="1">
    <location>
        <begin position="73"/>
        <end position="87"/>
    </location>
</feature>
<keyword evidence="2" id="KW-0732">Signal</keyword>
<feature type="signal peptide" evidence="2">
    <location>
        <begin position="1"/>
        <end position="22"/>
    </location>
</feature>
<feature type="chain" id="PRO_5022127684" description="Lipoprotein" evidence="2">
    <location>
        <begin position="23"/>
        <end position="87"/>
    </location>
</feature>
<organism evidence="3 4">
    <name type="scientific">Pseudonocardia sulfidoxydans NBRC 16205</name>
    <dbReference type="NCBI Taxonomy" id="1223511"/>
    <lineage>
        <taxon>Bacteria</taxon>
        <taxon>Bacillati</taxon>
        <taxon>Actinomycetota</taxon>
        <taxon>Actinomycetes</taxon>
        <taxon>Pseudonocardiales</taxon>
        <taxon>Pseudonocardiaceae</taxon>
        <taxon>Pseudonocardia</taxon>
    </lineage>
</organism>
<proteinExistence type="predicted"/>
<dbReference type="RefSeq" id="WP_147105392.1">
    <property type="nucleotide sequence ID" value="NZ_BJVJ01000015.1"/>
</dbReference>
<evidence type="ECO:0008006" key="5">
    <source>
        <dbReference type="Google" id="ProtNLM"/>
    </source>
</evidence>
<sequence>MNRVGRRAVLCAAIVTAGLCLAGCGVTTQREPERLESSVLAPPPTPTVTVVPEVPVAPPAVTSTAPPTPAPATLPRSALPTASAPAG</sequence>
<name>A0A511DF56_9PSEU</name>
<evidence type="ECO:0000256" key="1">
    <source>
        <dbReference type="SAM" id="MobiDB-lite"/>
    </source>
</evidence>
<evidence type="ECO:0000256" key="2">
    <source>
        <dbReference type="SAM" id="SignalP"/>
    </source>
</evidence>
<protein>
    <recommendedName>
        <fullName evidence="5">Lipoprotein</fullName>
    </recommendedName>
</protein>